<proteinExistence type="predicted"/>
<accession>A0A1E3H051</accession>
<dbReference type="InterPro" id="IPR006015">
    <property type="entry name" value="Universal_stress_UspA"/>
</dbReference>
<evidence type="ECO:0000313" key="1">
    <source>
        <dbReference type="EMBL" id="ODN69689.1"/>
    </source>
</evidence>
<dbReference type="RefSeq" id="WP_069307435.1">
    <property type="nucleotide sequence ID" value="NZ_MCRJ01000078.1"/>
</dbReference>
<sequence length="278" mass="28380">MRLQLLVPLLTHPDPTPDSVVAGAVAVARHLGADLVSHAVDIDIHLPPSAFGGLFLDVPKMIADAEATSRAAGDRLQAALADAAEAAGVALIREEVALRPEAVASGVARRARLADLAILGWGLSTVEGREVAEGLIFEAGRPVLFLPSVAAVGALGCVAVAWDGSRAAARALADARPFLEQADEVVVVTVADDKPGATVETGSALVRHLAAAGVAARLDVAAAGEMPIGELLQVRALALGAGLLVMGGYGHSRLREFVLGGATRGVVDDMRLPVLLSH</sequence>
<dbReference type="SUPFAM" id="SSF52402">
    <property type="entry name" value="Adenine nucleotide alpha hydrolases-like"/>
    <property type="match status" value="2"/>
</dbReference>
<dbReference type="OrthoDB" id="9804721at2"/>
<comment type="caution">
    <text evidence="1">The sequence shown here is derived from an EMBL/GenBank/DDBJ whole genome shotgun (WGS) entry which is preliminary data.</text>
</comment>
<name>A0A1E3H051_9HYPH</name>
<dbReference type="AlphaFoldDB" id="A0A1E3H051"/>
<protein>
    <submittedName>
        <fullName evidence="1">Universal stress protein family protein</fullName>
    </submittedName>
</protein>
<dbReference type="Gene3D" id="3.40.50.12370">
    <property type="match status" value="1"/>
</dbReference>
<dbReference type="EMBL" id="MCRJ01000078">
    <property type="protein sequence ID" value="ODN69689.1"/>
    <property type="molecule type" value="Genomic_DNA"/>
</dbReference>
<organism evidence="1 2">
    <name type="scientific">Methylobrevis pamukkalensis</name>
    <dbReference type="NCBI Taxonomy" id="1439726"/>
    <lineage>
        <taxon>Bacteria</taxon>
        <taxon>Pseudomonadati</taxon>
        <taxon>Pseudomonadota</taxon>
        <taxon>Alphaproteobacteria</taxon>
        <taxon>Hyphomicrobiales</taxon>
        <taxon>Pleomorphomonadaceae</taxon>
        <taxon>Methylobrevis</taxon>
    </lineage>
</organism>
<gene>
    <name evidence="1" type="ORF">A6302_02983</name>
</gene>
<dbReference type="PRINTS" id="PR01438">
    <property type="entry name" value="UNVRSLSTRESS"/>
</dbReference>
<dbReference type="Proteomes" id="UP000094622">
    <property type="component" value="Unassembled WGS sequence"/>
</dbReference>
<dbReference type="PATRIC" id="fig|1439726.3.peg.3136"/>
<evidence type="ECO:0000313" key="2">
    <source>
        <dbReference type="Proteomes" id="UP000094622"/>
    </source>
</evidence>
<dbReference type="CDD" id="cd00293">
    <property type="entry name" value="USP-like"/>
    <property type="match status" value="1"/>
</dbReference>
<keyword evidence="2" id="KW-1185">Reference proteome</keyword>
<reference evidence="1 2" key="1">
    <citation type="submission" date="2016-07" db="EMBL/GenBank/DDBJ databases">
        <title>Draft Genome Sequence of Methylobrevis pamukkalensis PK2.</title>
        <authorList>
            <person name="Vasilenko O.V."/>
            <person name="Doronina N.V."/>
            <person name="Shmareva M.N."/>
            <person name="Tarlachkov S.V."/>
            <person name="Mustakhimov I."/>
            <person name="Trotsenko Y.A."/>
        </authorList>
    </citation>
    <scope>NUCLEOTIDE SEQUENCE [LARGE SCALE GENOMIC DNA]</scope>
    <source>
        <strain evidence="1 2">PK2</strain>
    </source>
</reference>